<keyword evidence="2" id="KW-1185">Reference proteome</keyword>
<sequence>MSDTQAPIYHSSQIARARNADAFIWWPALSIPYPEVIACFDHRLTGSIPAASILRWIELLAGRKFDGMSLGCPETGVPFEHLSIMKYGPSKTTQLRELAPNEPVGMGDYFCKFPPNLSPQDTPELPPSLPIVVPEQYSIASKLCTDNDSGVPTVKIDLTIPAPLRQQRAANVDITKCLLTGNVVDVDSELRWIIPPVFYPSVKYSAYLGIPKGRRDVSYRTSGNLIPMRKDLRKLFDENAFGVDVDDDFKVYRFHKSAVDAADLPERLDASKISEDMRPFLRAHFRWTLSLKFLGGSIEADFPYTEVGNFCTAVEWADRGLDVLYYYSTLDHPIWETPIGRDAKILLDEMRAA</sequence>
<reference evidence="1 2" key="1">
    <citation type="journal article" date="2018" name="Biotechnol. Biofuels">
        <title>Integrative visual omics of the white-rot fungus Polyporus brumalis exposes the biotechnological potential of its oxidative enzymes for delignifying raw plant biomass.</title>
        <authorList>
            <person name="Miyauchi S."/>
            <person name="Rancon A."/>
            <person name="Drula E."/>
            <person name="Hage H."/>
            <person name="Chaduli D."/>
            <person name="Favel A."/>
            <person name="Grisel S."/>
            <person name="Henrissat B."/>
            <person name="Herpoel-Gimbert I."/>
            <person name="Ruiz-Duenas F.J."/>
            <person name="Chevret D."/>
            <person name="Hainaut M."/>
            <person name="Lin J."/>
            <person name="Wang M."/>
            <person name="Pangilinan J."/>
            <person name="Lipzen A."/>
            <person name="Lesage-Meessen L."/>
            <person name="Navarro D."/>
            <person name="Riley R."/>
            <person name="Grigoriev I.V."/>
            <person name="Zhou S."/>
            <person name="Raouche S."/>
            <person name="Rosso M.N."/>
        </authorList>
    </citation>
    <scope>NUCLEOTIDE SEQUENCE [LARGE SCALE GENOMIC DNA]</scope>
    <source>
        <strain evidence="1 2">BRFM 1820</strain>
    </source>
</reference>
<dbReference type="OrthoDB" id="2788618at2759"/>
<protein>
    <submittedName>
        <fullName evidence="1">Uncharacterized protein</fullName>
    </submittedName>
</protein>
<dbReference type="AlphaFoldDB" id="A0A371CN75"/>
<accession>A0A371CN75</accession>
<gene>
    <name evidence="1" type="ORF">OH76DRAFT_1411816</name>
</gene>
<name>A0A371CN75_9APHY</name>
<proteinExistence type="predicted"/>
<evidence type="ECO:0000313" key="2">
    <source>
        <dbReference type="Proteomes" id="UP000256964"/>
    </source>
</evidence>
<dbReference type="EMBL" id="KZ857503">
    <property type="protein sequence ID" value="RDX41733.1"/>
    <property type="molecule type" value="Genomic_DNA"/>
</dbReference>
<dbReference type="Proteomes" id="UP000256964">
    <property type="component" value="Unassembled WGS sequence"/>
</dbReference>
<organism evidence="1 2">
    <name type="scientific">Lentinus brumalis</name>
    <dbReference type="NCBI Taxonomy" id="2498619"/>
    <lineage>
        <taxon>Eukaryota</taxon>
        <taxon>Fungi</taxon>
        <taxon>Dikarya</taxon>
        <taxon>Basidiomycota</taxon>
        <taxon>Agaricomycotina</taxon>
        <taxon>Agaricomycetes</taxon>
        <taxon>Polyporales</taxon>
        <taxon>Polyporaceae</taxon>
        <taxon>Lentinus</taxon>
    </lineage>
</organism>
<evidence type="ECO:0000313" key="1">
    <source>
        <dbReference type="EMBL" id="RDX41733.1"/>
    </source>
</evidence>